<dbReference type="Proteomes" id="UP000287651">
    <property type="component" value="Unassembled WGS sequence"/>
</dbReference>
<dbReference type="AlphaFoldDB" id="A0A426YEW9"/>
<evidence type="ECO:0000313" key="2">
    <source>
        <dbReference type="Proteomes" id="UP000287651"/>
    </source>
</evidence>
<reference evidence="1 2" key="1">
    <citation type="journal article" date="2014" name="Agronomy (Basel)">
        <title>A Draft Genome Sequence for Ensete ventricosum, the Drought-Tolerant Tree Against Hunger.</title>
        <authorList>
            <person name="Harrison J."/>
            <person name="Moore K.A."/>
            <person name="Paszkiewicz K."/>
            <person name="Jones T."/>
            <person name="Grant M."/>
            <person name="Ambacheew D."/>
            <person name="Muzemil S."/>
            <person name="Studholme D.J."/>
        </authorList>
    </citation>
    <scope>NUCLEOTIDE SEQUENCE [LARGE SCALE GENOMIC DNA]</scope>
</reference>
<protein>
    <submittedName>
        <fullName evidence="1">Uncharacterized protein</fullName>
    </submittedName>
</protein>
<sequence length="83" mass="8574">MAAIGEEDIRLREDGYKISHSLFHGSVRPTTVPLPSTSLAHGSVAVASAAASVDFCTAFPLHMVGKFISFLSIGGCSPASLAI</sequence>
<comment type="caution">
    <text evidence="1">The sequence shown here is derived from an EMBL/GenBank/DDBJ whole genome shotgun (WGS) entry which is preliminary data.</text>
</comment>
<gene>
    <name evidence="1" type="ORF">B296_00051867</name>
</gene>
<proteinExistence type="predicted"/>
<dbReference type="EMBL" id="AMZH03012850">
    <property type="protein sequence ID" value="RRT50291.1"/>
    <property type="molecule type" value="Genomic_DNA"/>
</dbReference>
<evidence type="ECO:0000313" key="1">
    <source>
        <dbReference type="EMBL" id="RRT50291.1"/>
    </source>
</evidence>
<organism evidence="1 2">
    <name type="scientific">Ensete ventricosum</name>
    <name type="common">Abyssinian banana</name>
    <name type="synonym">Musa ensete</name>
    <dbReference type="NCBI Taxonomy" id="4639"/>
    <lineage>
        <taxon>Eukaryota</taxon>
        <taxon>Viridiplantae</taxon>
        <taxon>Streptophyta</taxon>
        <taxon>Embryophyta</taxon>
        <taxon>Tracheophyta</taxon>
        <taxon>Spermatophyta</taxon>
        <taxon>Magnoliopsida</taxon>
        <taxon>Liliopsida</taxon>
        <taxon>Zingiberales</taxon>
        <taxon>Musaceae</taxon>
        <taxon>Ensete</taxon>
    </lineage>
</organism>
<name>A0A426YEW9_ENSVE</name>
<accession>A0A426YEW9</accession>